<name>A0A914M558_MELIC</name>
<feature type="compositionally biased region" description="Polar residues" evidence="1">
    <location>
        <begin position="44"/>
        <end position="61"/>
    </location>
</feature>
<evidence type="ECO:0000313" key="3">
    <source>
        <dbReference type="Proteomes" id="UP000887563"/>
    </source>
</evidence>
<dbReference type="AlphaFoldDB" id="A0A914M558"/>
<dbReference type="Proteomes" id="UP000887563">
    <property type="component" value="Unplaced"/>
</dbReference>
<organism evidence="3 4">
    <name type="scientific">Meloidogyne incognita</name>
    <name type="common">Southern root-knot nematode worm</name>
    <name type="synonym">Oxyuris incognita</name>
    <dbReference type="NCBI Taxonomy" id="6306"/>
    <lineage>
        <taxon>Eukaryota</taxon>
        <taxon>Metazoa</taxon>
        <taxon>Ecdysozoa</taxon>
        <taxon>Nematoda</taxon>
        <taxon>Chromadorea</taxon>
        <taxon>Rhabditida</taxon>
        <taxon>Tylenchina</taxon>
        <taxon>Tylenchomorpha</taxon>
        <taxon>Tylenchoidea</taxon>
        <taxon>Meloidogynidae</taxon>
        <taxon>Meloidogyninae</taxon>
        <taxon>Meloidogyne</taxon>
        <taxon>Meloidogyne incognita group</taxon>
    </lineage>
</organism>
<sequence length="212" mass="23901">MLANSTNHLILKLSPLPLFLTIILVLFTFGNAQEPVELIDSNKSEASNNDQKQNLEQQSKCGTKETDYTPCMPRERADSIFSHCCSQYVPQGCHSLCQYESDELTARNLLLQAVKTKKCDLKHFGTILYCASQNQANNILIYSKLFYLLQDNRKCCQHLNLGDSKLGVGDRCLRFCDPGSEEGIDSIARADVTCLFNWNVLMYCHHAGIKLN</sequence>
<reference evidence="4" key="1">
    <citation type="submission" date="2022-11" db="UniProtKB">
        <authorList>
            <consortium name="WormBaseParasite"/>
        </authorList>
    </citation>
    <scope>IDENTIFICATION</scope>
</reference>
<evidence type="ECO:0000313" key="4">
    <source>
        <dbReference type="WBParaSite" id="Minc3s01010g19830"/>
    </source>
</evidence>
<keyword evidence="2" id="KW-0732">Signal</keyword>
<dbReference type="PANTHER" id="PTHR21679:SF1">
    <property type="entry name" value="DOMAIN OF UNKNOWN FUNCTION DB DOMAIN-CONTAINING PROTEIN"/>
    <property type="match status" value="1"/>
</dbReference>
<dbReference type="WBParaSite" id="Minc3s01010g19830">
    <property type="protein sequence ID" value="Minc3s01010g19830"/>
    <property type="gene ID" value="Minc3s01010g19830"/>
</dbReference>
<accession>A0A914M558</accession>
<feature type="region of interest" description="Disordered" evidence="1">
    <location>
        <begin position="44"/>
        <end position="63"/>
    </location>
</feature>
<dbReference type="PANTHER" id="PTHR21679">
    <property type="entry name" value="DOMAIN OF UNKNOWN FUNCTION DB DOMAIN-CONTAINING PROTEIN-RELATED"/>
    <property type="match status" value="1"/>
</dbReference>
<proteinExistence type="predicted"/>
<feature type="chain" id="PRO_5037447972" evidence="2">
    <location>
        <begin position="33"/>
        <end position="212"/>
    </location>
</feature>
<keyword evidence="3" id="KW-1185">Reference proteome</keyword>
<evidence type="ECO:0000256" key="1">
    <source>
        <dbReference type="SAM" id="MobiDB-lite"/>
    </source>
</evidence>
<evidence type="ECO:0000256" key="2">
    <source>
        <dbReference type="SAM" id="SignalP"/>
    </source>
</evidence>
<feature type="signal peptide" evidence="2">
    <location>
        <begin position="1"/>
        <end position="32"/>
    </location>
</feature>
<protein>
    <submittedName>
        <fullName evidence="4">DB domain-containing protein</fullName>
    </submittedName>
</protein>